<dbReference type="SUPFAM" id="SSF74863">
    <property type="entry name" value="Thiol:disulfide interchange protein DsbD, N-terminal domain (DsbD-alpha)"/>
    <property type="match status" value="1"/>
</dbReference>
<dbReference type="HAMAP" id="MF_00399">
    <property type="entry name" value="DbsD"/>
    <property type="match status" value="1"/>
</dbReference>
<keyword evidence="10 18" id="KW-1133">Transmembrane helix</keyword>
<comment type="catalytic activity">
    <reaction evidence="16 18">
        <text>[protein]-dithiol + NAD(+) = [protein]-disulfide + NADH + H(+)</text>
        <dbReference type="Rhea" id="RHEA:18749"/>
        <dbReference type="Rhea" id="RHEA-COMP:10593"/>
        <dbReference type="Rhea" id="RHEA-COMP:10594"/>
        <dbReference type="ChEBI" id="CHEBI:15378"/>
        <dbReference type="ChEBI" id="CHEBI:29950"/>
        <dbReference type="ChEBI" id="CHEBI:50058"/>
        <dbReference type="ChEBI" id="CHEBI:57540"/>
        <dbReference type="ChEBI" id="CHEBI:57945"/>
        <dbReference type="EC" id="1.8.1.8"/>
    </reaction>
</comment>
<evidence type="ECO:0000256" key="4">
    <source>
        <dbReference type="ARBA" id="ARBA00022475"/>
    </source>
</evidence>
<keyword evidence="7 18" id="KW-0732">Signal</keyword>
<dbReference type="SUPFAM" id="SSF52833">
    <property type="entry name" value="Thioredoxin-like"/>
    <property type="match status" value="1"/>
</dbReference>
<keyword evidence="4 18" id="KW-1003">Cell membrane</keyword>
<dbReference type="InterPro" id="IPR013766">
    <property type="entry name" value="Thioredoxin_domain"/>
</dbReference>
<evidence type="ECO:0000256" key="2">
    <source>
        <dbReference type="ARBA" id="ARBA00007241"/>
    </source>
</evidence>
<feature type="chain" id="PRO_5013415662" description="Thiol:disulfide interchange protein DsbD" evidence="18">
    <location>
        <begin position="21"/>
        <end position="621"/>
    </location>
</feature>
<keyword evidence="3 18" id="KW-0813">Transport</keyword>
<dbReference type="Gene3D" id="3.40.30.10">
    <property type="entry name" value="Glutaredoxin"/>
    <property type="match status" value="1"/>
</dbReference>
<feature type="transmembrane region" description="Helical" evidence="18">
    <location>
        <begin position="398"/>
        <end position="419"/>
    </location>
</feature>
<feature type="transmembrane region" description="Helical" evidence="18">
    <location>
        <begin position="249"/>
        <end position="273"/>
    </location>
</feature>
<dbReference type="GO" id="GO:0047134">
    <property type="term" value="F:protein-disulfide reductase [NAD(P)H] activity"/>
    <property type="evidence" value="ECO:0007669"/>
    <property type="project" value="UniProtKB-UniRule"/>
</dbReference>
<dbReference type="PANTHER" id="PTHR32234:SF0">
    <property type="entry name" value="THIOL:DISULFIDE INTERCHANGE PROTEIN DSBD"/>
    <property type="match status" value="1"/>
</dbReference>
<feature type="transmembrane region" description="Helical" evidence="18">
    <location>
        <begin position="425"/>
        <end position="445"/>
    </location>
</feature>
<dbReference type="CDD" id="cd02953">
    <property type="entry name" value="DsbDgamma"/>
    <property type="match status" value="1"/>
</dbReference>
<evidence type="ECO:0000256" key="18">
    <source>
        <dbReference type="HAMAP-Rule" id="MF_00399"/>
    </source>
</evidence>
<comment type="function">
    <text evidence="18">Required to facilitate the formation of correct disulfide bonds in some periplasmic proteins and for the assembly of the periplasmic c-type cytochromes. Acts by transferring electrons from cytoplasmic thioredoxin to the periplasm. This transfer involves a cascade of disulfide bond formation and reduction steps.</text>
</comment>
<dbReference type="STRING" id="1765967.BW247_02625"/>
<feature type="transmembrane region" description="Helical" evidence="18">
    <location>
        <begin position="328"/>
        <end position="358"/>
    </location>
</feature>
<feature type="signal peptide" evidence="18">
    <location>
        <begin position="1"/>
        <end position="20"/>
    </location>
</feature>
<dbReference type="OrthoDB" id="9811036at2"/>
<dbReference type="InterPro" id="IPR035671">
    <property type="entry name" value="DsbD_gamma"/>
</dbReference>
<keyword evidence="13 18" id="KW-0472">Membrane</keyword>
<dbReference type="Gene3D" id="2.60.40.1250">
    <property type="entry name" value="Thiol:disulfide interchange protein DsbD, N-terminal domain"/>
    <property type="match status" value="1"/>
</dbReference>
<dbReference type="InterPro" id="IPR028250">
    <property type="entry name" value="DsbDN"/>
</dbReference>
<dbReference type="GO" id="GO:0045454">
    <property type="term" value="P:cell redox homeostasis"/>
    <property type="evidence" value="ECO:0007669"/>
    <property type="project" value="TreeGrafter"/>
</dbReference>
<keyword evidence="11 18" id="KW-0560">Oxidoreductase</keyword>
<protein>
    <recommendedName>
        <fullName evidence="18">Thiol:disulfide interchange protein DsbD</fullName>
        <ecNumber evidence="18">1.8.1.8</ecNumber>
    </recommendedName>
    <alternativeName>
        <fullName evidence="18">Protein-disulfide reductase</fullName>
        <shortName evidence="18">Disulfide reductase</shortName>
    </alternativeName>
</protein>
<evidence type="ECO:0000256" key="14">
    <source>
        <dbReference type="ARBA" id="ARBA00023157"/>
    </source>
</evidence>
<dbReference type="InterPro" id="IPR022910">
    <property type="entry name" value="Thiol_diS_interchange_DbsD"/>
</dbReference>
<keyword evidence="12 18" id="KW-0520">NAD</keyword>
<evidence type="ECO:0000259" key="19">
    <source>
        <dbReference type="PROSITE" id="PS51352"/>
    </source>
</evidence>
<comment type="subcellular location">
    <subcellularLocation>
        <location evidence="1 18">Cell inner membrane</location>
        <topology evidence="1 18">Multi-pass membrane protein</topology>
    </subcellularLocation>
</comment>
<dbReference type="GO" id="GO:0017004">
    <property type="term" value="P:cytochrome complex assembly"/>
    <property type="evidence" value="ECO:0007669"/>
    <property type="project" value="UniProtKB-UniRule"/>
</dbReference>
<keyword evidence="15 18" id="KW-0676">Redox-active center</keyword>
<evidence type="ECO:0000256" key="16">
    <source>
        <dbReference type="ARBA" id="ARBA00047388"/>
    </source>
</evidence>
<evidence type="ECO:0000256" key="3">
    <source>
        <dbReference type="ARBA" id="ARBA00022448"/>
    </source>
</evidence>
<feature type="disulfide bond" description="Redox-active" evidence="18">
    <location>
        <begin position="224"/>
        <end position="346"/>
    </location>
</feature>
<feature type="transmembrane region" description="Helical" evidence="18">
    <location>
        <begin position="364"/>
        <end position="386"/>
    </location>
</feature>
<evidence type="ECO:0000256" key="17">
    <source>
        <dbReference type="ARBA" id="ARBA00047804"/>
    </source>
</evidence>
<evidence type="ECO:0000256" key="1">
    <source>
        <dbReference type="ARBA" id="ARBA00004429"/>
    </source>
</evidence>
<comment type="similarity">
    <text evidence="2 18">Belongs to the thioredoxin family. DsbD subfamily.</text>
</comment>
<evidence type="ECO:0000256" key="8">
    <source>
        <dbReference type="ARBA" id="ARBA00022748"/>
    </source>
</evidence>
<gene>
    <name evidence="18" type="primary">dsbD</name>
    <name evidence="20" type="ORF">BW247_02625</name>
</gene>
<keyword evidence="5 18" id="KW-0997">Cell inner membrane</keyword>
<evidence type="ECO:0000256" key="9">
    <source>
        <dbReference type="ARBA" id="ARBA00022982"/>
    </source>
</evidence>
<evidence type="ECO:0000313" key="21">
    <source>
        <dbReference type="Proteomes" id="UP000243807"/>
    </source>
</evidence>
<dbReference type="Proteomes" id="UP000243807">
    <property type="component" value="Chromosome"/>
</dbReference>
<dbReference type="EMBL" id="CP019434">
    <property type="protein sequence ID" value="APZ42127.1"/>
    <property type="molecule type" value="Genomic_DNA"/>
</dbReference>
<evidence type="ECO:0000256" key="13">
    <source>
        <dbReference type="ARBA" id="ARBA00023136"/>
    </source>
</evidence>
<name>A0A1P8UE40_9GAMM</name>
<dbReference type="InterPro" id="IPR036929">
    <property type="entry name" value="DsbDN_sf"/>
</dbReference>
<feature type="disulfide bond" description="Redox-active" evidence="18">
    <location>
        <begin position="537"/>
        <end position="540"/>
    </location>
</feature>
<keyword evidence="9 18" id="KW-0249">Electron transport</keyword>
<evidence type="ECO:0000313" key="20">
    <source>
        <dbReference type="EMBL" id="APZ42127.1"/>
    </source>
</evidence>
<dbReference type="InterPro" id="IPR003834">
    <property type="entry name" value="Cyt_c_assmbl_TM_dom"/>
</dbReference>
<dbReference type="InterPro" id="IPR036249">
    <property type="entry name" value="Thioredoxin-like_sf"/>
</dbReference>
<dbReference type="NCBIfam" id="NF001419">
    <property type="entry name" value="PRK00293.1"/>
    <property type="match status" value="1"/>
</dbReference>
<dbReference type="AlphaFoldDB" id="A0A1P8UE40"/>
<dbReference type="PROSITE" id="PS00194">
    <property type="entry name" value="THIOREDOXIN_1"/>
    <property type="match status" value="1"/>
</dbReference>
<keyword evidence="8 18" id="KW-0201">Cytochrome c-type biogenesis</keyword>
<accession>A0A1P8UE40</accession>
<dbReference type="PROSITE" id="PS51352">
    <property type="entry name" value="THIOREDOXIN_2"/>
    <property type="match status" value="1"/>
</dbReference>
<feature type="transmembrane region" description="Helical" evidence="18">
    <location>
        <begin position="205"/>
        <end position="237"/>
    </location>
</feature>
<evidence type="ECO:0000256" key="15">
    <source>
        <dbReference type="ARBA" id="ARBA00023284"/>
    </source>
</evidence>
<sequence length="621" mass="64558" precursor="true">MKRLLPLLLVFLLGAPLAHAAQSGAGNPLAALTGALGGGNKFLPPGEAFKLSLRPAGDNQLIAHWDVAQGYHLYREQIHFSLKNSPGLSLGKIALPPGKVINDQFLGRLAVYPKPFSVDIPVKRAAGAAASGTLVVRYQGCADKGICYPPITRDVPFTLVAAQASKVAAQPPAASTTARPTSAQPAISGTTEQDRLARFLLDKPLWVSLGLFFLIGLGLAFTPCVFPMIPILSGIIVGQKEAPSTARAFVLSLVYVLAMALTYTVAGVIVGLTGAGIQVWFQNPWVLSAFAAIFVLLSLSMFGFYELQMPGFIQSRLAAISNRQQGGTLIGVAVMGFLSALIVGPCVTAPLVAALLVIASTGNAVLGGLSLFALSLGMGAPLLLIGTAGGKLLPRAGAWMDAIKAVFGVALLGVAIWMLSRFLPGWATAVPSALLLIASGIYLGALDSVAGSGWRKLWKASGFTLLLWGSLILIGVAAGGSSLLTPLKGLIGSGAAPGNGATHALAFKRIKNLQDLKAALATANGRPVMLDFEADWCVACKEMAANTFSDPAVQQALSGFVLLQADVTSNDAADQALLKHFGLFGPPGIIFFGADGKELRNLRVVGYTPPTQFLHIIQQAS</sequence>
<feature type="domain" description="Thioredoxin" evidence="19">
    <location>
        <begin position="472"/>
        <end position="621"/>
    </location>
</feature>
<dbReference type="InterPro" id="IPR017937">
    <property type="entry name" value="Thioredoxin_CS"/>
</dbReference>
<reference evidence="20 21" key="1">
    <citation type="submission" date="2017-01" db="EMBL/GenBank/DDBJ databases">
        <title>Draft sequence of Acidihalobacter ferrooxidans strain DSM 14175 (strain V8).</title>
        <authorList>
            <person name="Khaleque H.N."/>
            <person name="Ramsay J.P."/>
            <person name="Murphy R.J.T."/>
            <person name="Kaksonen A.H."/>
            <person name="Boxall N.J."/>
            <person name="Watkin E.L.J."/>
        </authorList>
    </citation>
    <scope>NUCLEOTIDE SEQUENCE [LARGE SCALE GENOMIC DNA]</scope>
    <source>
        <strain evidence="20 21">V8</strain>
    </source>
</reference>
<proteinExistence type="inferred from homology"/>
<evidence type="ECO:0000256" key="7">
    <source>
        <dbReference type="ARBA" id="ARBA00022729"/>
    </source>
</evidence>
<keyword evidence="21" id="KW-1185">Reference proteome</keyword>
<organism evidence="20 21">
    <name type="scientific">Acidihalobacter ferrooxydans</name>
    <dbReference type="NCBI Taxonomy" id="1765967"/>
    <lineage>
        <taxon>Bacteria</taxon>
        <taxon>Pseudomonadati</taxon>
        <taxon>Pseudomonadota</taxon>
        <taxon>Gammaproteobacteria</taxon>
        <taxon>Chromatiales</taxon>
        <taxon>Ectothiorhodospiraceae</taxon>
        <taxon>Acidihalobacter</taxon>
    </lineage>
</organism>
<dbReference type="GO" id="GO:0009055">
    <property type="term" value="F:electron transfer activity"/>
    <property type="evidence" value="ECO:0007669"/>
    <property type="project" value="UniProtKB-UniRule"/>
</dbReference>
<evidence type="ECO:0000256" key="11">
    <source>
        <dbReference type="ARBA" id="ARBA00023002"/>
    </source>
</evidence>
<evidence type="ECO:0000256" key="10">
    <source>
        <dbReference type="ARBA" id="ARBA00022989"/>
    </source>
</evidence>
<feature type="transmembrane region" description="Helical" evidence="18">
    <location>
        <begin position="457"/>
        <end position="478"/>
    </location>
</feature>
<dbReference type="GO" id="GO:0005886">
    <property type="term" value="C:plasma membrane"/>
    <property type="evidence" value="ECO:0007669"/>
    <property type="project" value="UniProtKB-SubCell"/>
</dbReference>
<feature type="transmembrane region" description="Helical" evidence="18">
    <location>
        <begin position="285"/>
        <end position="307"/>
    </location>
</feature>
<dbReference type="Pfam" id="PF02683">
    <property type="entry name" value="DsbD_TM"/>
    <property type="match status" value="1"/>
</dbReference>
<feature type="disulfide bond" description="Redox-active" evidence="18">
    <location>
        <begin position="141"/>
        <end position="147"/>
    </location>
</feature>
<dbReference type="PANTHER" id="PTHR32234">
    <property type="entry name" value="THIOL:DISULFIDE INTERCHANGE PROTEIN DSBD"/>
    <property type="match status" value="1"/>
</dbReference>
<comment type="catalytic activity">
    <reaction evidence="17 18">
        <text>[protein]-dithiol + NADP(+) = [protein]-disulfide + NADPH + H(+)</text>
        <dbReference type="Rhea" id="RHEA:18753"/>
        <dbReference type="Rhea" id="RHEA-COMP:10593"/>
        <dbReference type="Rhea" id="RHEA-COMP:10594"/>
        <dbReference type="ChEBI" id="CHEBI:15378"/>
        <dbReference type="ChEBI" id="CHEBI:29950"/>
        <dbReference type="ChEBI" id="CHEBI:50058"/>
        <dbReference type="ChEBI" id="CHEBI:57783"/>
        <dbReference type="ChEBI" id="CHEBI:58349"/>
        <dbReference type="EC" id="1.8.1.8"/>
    </reaction>
</comment>
<evidence type="ECO:0000256" key="6">
    <source>
        <dbReference type="ARBA" id="ARBA00022692"/>
    </source>
</evidence>
<dbReference type="Pfam" id="PF11412">
    <property type="entry name" value="DsbD_N"/>
    <property type="match status" value="1"/>
</dbReference>
<evidence type="ECO:0000256" key="12">
    <source>
        <dbReference type="ARBA" id="ARBA00023027"/>
    </source>
</evidence>
<dbReference type="Pfam" id="PF13899">
    <property type="entry name" value="Thioredoxin_7"/>
    <property type="match status" value="1"/>
</dbReference>
<dbReference type="EC" id="1.8.1.8" evidence="18"/>
<dbReference type="KEGG" id="afy:BW247_02625"/>
<keyword evidence="6 18" id="KW-0812">Transmembrane</keyword>
<dbReference type="RefSeq" id="WP_076835551.1">
    <property type="nucleotide sequence ID" value="NZ_CP019434.1"/>
</dbReference>
<keyword evidence="14 18" id="KW-1015">Disulfide bond</keyword>
<evidence type="ECO:0000256" key="5">
    <source>
        <dbReference type="ARBA" id="ARBA00022519"/>
    </source>
</evidence>